<evidence type="ECO:0000256" key="7">
    <source>
        <dbReference type="ARBA" id="ARBA00022946"/>
    </source>
</evidence>
<evidence type="ECO:0000256" key="5">
    <source>
        <dbReference type="ARBA" id="ARBA00022792"/>
    </source>
</evidence>
<keyword evidence="5 12" id="KW-0999">Mitochondrion inner membrane</keyword>
<dbReference type="InterPro" id="IPR051205">
    <property type="entry name" value="UbiH/COQ6_monooxygenase"/>
</dbReference>
<dbReference type="GO" id="GO:0031314">
    <property type="term" value="C:extrinsic component of mitochondrial inner membrane"/>
    <property type="evidence" value="ECO:0007669"/>
    <property type="project" value="UniProtKB-UniRule"/>
</dbReference>
<dbReference type="NCBIfam" id="TIGR01988">
    <property type="entry name" value="Ubi-OHases"/>
    <property type="match status" value="1"/>
</dbReference>
<dbReference type="HAMAP" id="MF_03193">
    <property type="entry name" value="COQ6_monooxygenase"/>
    <property type="match status" value="1"/>
</dbReference>
<dbReference type="GO" id="GO:0071949">
    <property type="term" value="F:FAD binding"/>
    <property type="evidence" value="ECO:0007669"/>
    <property type="project" value="InterPro"/>
</dbReference>
<dbReference type="FunFam" id="3.50.50.60:FF:000086">
    <property type="entry name" value="Ubiquinone biosynthesis monooxygenase COQ6, mitochondrial"/>
    <property type="match status" value="1"/>
</dbReference>
<dbReference type="InterPro" id="IPR036188">
    <property type="entry name" value="FAD/NAD-bd_sf"/>
</dbReference>
<dbReference type="GO" id="GO:0106364">
    <property type="term" value="F:4-hydroxy-3-all-trans-polyprenylbenzoate oxygenase activity"/>
    <property type="evidence" value="ECO:0007669"/>
    <property type="project" value="UniProtKB-EC"/>
</dbReference>
<evidence type="ECO:0000259" key="13">
    <source>
        <dbReference type="Pfam" id="PF01494"/>
    </source>
</evidence>
<comment type="function">
    <text evidence="12">FAD-dependent monooxygenase required for two non-consecutive steps during ubiquinone biosynthesis. Required for the C5-ring hydroxylation during ubiquinone biosynthesis by catalyzing the hydroxylation of 4-hydroxy-3-(all-trans-polyprenyl)benzoic acid to 3,4-dihydroxy-5-(all-trans-polyprenyl)benzoic acid. Also acts downstream of coq4, for the C1-hydroxylation during ubiquinone biosynthesis by catalyzing the hydroxylation of 2-methoxy-6-(all-trans-polyprenyl)phenol to 2-methoxy-6-(all-trans-polyprenyl)benzene-1,4-diol. The electrons required for the hydroxylation reaction are funneled indirectly to coq6 from NADPH via a ferredoxin/ferredoxin reductase system.</text>
</comment>
<dbReference type="PANTHER" id="PTHR43876:SF7">
    <property type="entry name" value="UBIQUINONE BIOSYNTHESIS MONOOXYGENASE COQ6, MITOCHONDRIAL"/>
    <property type="match status" value="1"/>
</dbReference>
<keyword evidence="10 12" id="KW-0496">Mitochondrion</keyword>
<dbReference type="Proteomes" id="UP000887569">
    <property type="component" value="Unplaced"/>
</dbReference>
<comment type="cofactor">
    <cofactor evidence="1 12">
        <name>FAD</name>
        <dbReference type="ChEBI" id="CHEBI:57692"/>
    </cofactor>
</comment>
<sequence length="466" mass="51405">RFICYVERVNTAIMSLLSYRSIRLTVLACNYSTKGNIFYDAVIVGGGMVGNAMACSMGLSKTLSSKKVLLIESGDPKPLVKTPIYSNRVSAISPPSVAFFKKLGIWENLEKYRIKRVDRLEVIDSCSRSAIRFEQSDPANEIAYIVENNAIVALLSDRIRERCNNVEIKTKTKVENCVIPNSLAELVNLKLNDGTEISTSLIIGADGVNSQIRQSFDVDYTSWEYGQKGVVATLQIQADDNSAAWQRFSKYGPIALLPLSGNLSSLVWTTSDEHAEYLLSLTPEQFVDELNHYLTTDASQSRITNQVLSVVEGTLNSLCDTKPTRVPIPPTVIALQSDTRAAFPLGFGHAHSYVAPRVALIGDAAHRIHPLAGQGVNLGWADVRKLIGCLERSIHDGADLGALTYLSEYDSEGQRHNVPVQVVCDWLNRLYRTEATPIVLIRSLGLFAVNRLTLVKDFIVHQTSSE</sequence>
<evidence type="ECO:0000256" key="6">
    <source>
        <dbReference type="ARBA" id="ARBA00022827"/>
    </source>
</evidence>
<evidence type="ECO:0000256" key="8">
    <source>
        <dbReference type="ARBA" id="ARBA00023002"/>
    </source>
</evidence>
<dbReference type="PROSITE" id="PS01304">
    <property type="entry name" value="UBIH"/>
    <property type="match status" value="1"/>
</dbReference>
<keyword evidence="14" id="KW-1185">Reference proteome</keyword>
<dbReference type="InterPro" id="IPR010971">
    <property type="entry name" value="UbiH/COQ6"/>
</dbReference>
<feature type="domain" description="FAD-binding" evidence="13">
    <location>
        <begin position="337"/>
        <end position="412"/>
    </location>
</feature>
<keyword evidence="3 12" id="KW-0285">Flavoprotein</keyword>
<evidence type="ECO:0000256" key="12">
    <source>
        <dbReference type="HAMAP-Rule" id="MF_03193"/>
    </source>
</evidence>
<feature type="domain" description="FAD-binding" evidence="13">
    <location>
        <begin position="40"/>
        <end position="303"/>
    </location>
</feature>
<evidence type="ECO:0000256" key="4">
    <source>
        <dbReference type="ARBA" id="ARBA00022688"/>
    </source>
</evidence>
<dbReference type="AlphaFoldDB" id="A0A915B4K1"/>
<comment type="similarity">
    <text evidence="2 12">Belongs to the UbiH/COQ6 family.</text>
</comment>
<keyword evidence="9 12" id="KW-0503">Monooxygenase</keyword>
<accession>A0A915B4K1</accession>
<evidence type="ECO:0000256" key="3">
    <source>
        <dbReference type="ARBA" id="ARBA00022630"/>
    </source>
</evidence>
<dbReference type="GO" id="GO:0120538">
    <property type="term" value="F:2-methoxy-6-polyprenolphenol 4-hydroxylase activity"/>
    <property type="evidence" value="ECO:0007669"/>
    <property type="project" value="UniProtKB-EC"/>
</dbReference>
<keyword evidence="11 12" id="KW-0472">Membrane</keyword>
<keyword evidence="8 12" id="KW-0560">Oxidoreductase</keyword>
<dbReference type="Pfam" id="PF01494">
    <property type="entry name" value="FAD_binding_3"/>
    <property type="match status" value="2"/>
</dbReference>
<proteinExistence type="inferred from homology"/>
<dbReference type="PANTHER" id="PTHR43876">
    <property type="entry name" value="UBIQUINONE BIOSYNTHESIS MONOOXYGENASE COQ6, MITOCHONDRIAL"/>
    <property type="match status" value="1"/>
</dbReference>
<dbReference type="NCBIfam" id="TIGR01989">
    <property type="entry name" value="COQ6"/>
    <property type="match status" value="1"/>
</dbReference>
<dbReference type="EC" id="1.14.15.46" evidence="12"/>
<evidence type="ECO:0000313" key="15">
    <source>
        <dbReference type="WBParaSite" id="PgR026_g090_t02"/>
    </source>
</evidence>
<dbReference type="InterPro" id="IPR002938">
    <property type="entry name" value="FAD-bd"/>
</dbReference>
<comment type="pathway">
    <text evidence="12">Cofactor biosynthesis; ubiquinone biosynthesis.</text>
</comment>
<dbReference type="EC" id="1.14.15.45" evidence="12"/>
<dbReference type="InterPro" id="IPR018168">
    <property type="entry name" value="Ubi_Hdrlase_CS"/>
</dbReference>
<dbReference type="WBParaSite" id="PgR026_g090_t02">
    <property type="protein sequence ID" value="PgR026_g090_t02"/>
    <property type="gene ID" value="PgR026_g090"/>
</dbReference>
<keyword evidence="4 12" id="KW-0831">Ubiquinone biosynthesis</keyword>
<name>A0A915B4K1_PARUN</name>
<dbReference type="GO" id="GO:0016712">
    <property type="term" value="F:oxidoreductase activity, acting on paired donors, with incorporation or reduction of molecular oxygen, reduced flavin or flavoprotein as one donor, and incorporation of one atom of oxygen"/>
    <property type="evidence" value="ECO:0007669"/>
    <property type="project" value="UniProtKB-UniRule"/>
</dbReference>
<evidence type="ECO:0000256" key="1">
    <source>
        <dbReference type="ARBA" id="ARBA00001974"/>
    </source>
</evidence>
<keyword evidence="7" id="KW-0809">Transit peptide</keyword>
<comment type="subunit">
    <text evidence="12">Component of a multi-subunit COQ enzyme complex.</text>
</comment>
<evidence type="ECO:0000313" key="14">
    <source>
        <dbReference type="Proteomes" id="UP000887569"/>
    </source>
</evidence>
<organism evidence="14 15">
    <name type="scientific">Parascaris univalens</name>
    <name type="common">Nematode worm</name>
    <dbReference type="NCBI Taxonomy" id="6257"/>
    <lineage>
        <taxon>Eukaryota</taxon>
        <taxon>Metazoa</taxon>
        <taxon>Ecdysozoa</taxon>
        <taxon>Nematoda</taxon>
        <taxon>Chromadorea</taxon>
        <taxon>Rhabditida</taxon>
        <taxon>Spirurina</taxon>
        <taxon>Ascaridomorpha</taxon>
        <taxon>Ascaridoidea</taxon>
        <taxon>Ascarididae</taxon>
        <taxon>Parascaris</taxon>
    </lineage>
</organism>
<evidence type="ECO:0000256" key="11">
    <source>
        <dbReference type="ARBA" id="ARBA00023136"/>
    </source>
</evidence>
<reference evidence="15" key="1">
    <citation type="submission" date="2022-11" db="UniProtKB">
        <authorList>
            <consortium name="WormBaseParasite"/>
        </authorList>
    </citation>
    <scope>IDENTIFICATION</scope>
</reference>
<comment type="subcellular location">
    <subcellularLocation>
        <location evidence="12">Mitochondrion inner membrane</location>
        <topology evidence="12">Peripheral membrane protein</topology>
        <orientation evidence="12">Matrix side</orientation>
    </subcellularLocation>
</comment>
<dbReference type="InterPro" id="IPR000689">
    <property type="entry name" value="UbQ_mOase_COQ6"/>
</dbReference>
<dbReference type="PRINTS" id="PR00420">
    <property type="entry name" value="RNGMNOXGNASE"/>
</dbReference>
<comment type="catalytic activity">
    <reaction evidence="12">
        <text>a 4-hydroxy-3-(all-trans-polyprenyl)benzoate + 2 reduced [2Fe-2S]-[ferredoxin] + O2 + 2 H(+) = a 3,4-dihydroxy-5-(all-trans-polyprenyl)benzoate + 2 oxidized [2Fe-2S]-[ferredoxin] + H2O</text>
        <dbReference type="Rhea" id="RHEA:81195"/>
        <dbReference type="Rhea" id="RHEA-COMP:9514"/>
        <dbReference type="Rhea" id="RHEA-COMP:10000"/>
        <dbReference type="Rhea" id="RHEA-COMP:10001"/>
        <dbReference type="Rhea" id="RHEA-COMP:10930"/>
        <dbReference type="ChEBI" id="CHEBI:15377"/>
        <dbReference type="ChEBI" id="CHEBI:15378"/>
        <dbReference type="ChEBI" id="CHEBI:15379"/>
        <dbReference type="ChEBI" id="CHEBI:33737"/>
        <dbReference type="ChEBI" id="CHEBI:33738"/>
        <dbReference type="ChEBI" id="CHEBI:64694"/>
        <dbReference type="ChEBI" id="CHEBI:78396"/>
        <dbReference type="EC" id="1.14.15.45"/>
    </reaction>
</comment>
<comment type="catalytic activity">
    <reaction evidence="12">
        <text>a 2-methoxy-6-(all-trans-polyprenyl)phenol + 2 reduced [2Fe-2S]-[ferredoxin] + O2 + 2 H(+) = a 2-methoxy-6-(all-trans-polyprenyl)benzene-1,4-diol + 2 oxidized [2Fe-2S]-[ferredoxin] + H2O</text>
        <dbReference type="Rhea" id="RHEA:81183"/>
        <dbReference type="Rhea" id="RHEA-COMP:9551"/>
        <dbReference type="Rhea" id="RHEA-COMP:10000"/>
        <dbReference type="Rhea" id="RHEA-COMP:10001"/>
        <dbReference type="Rhea" id="RHEA-COMP:10858"/>
        <dbReference type="ChEBI" id="CHEBI:15377"/>
        <dbReference type="ChEBI" id="CHEBI:15378"/>
        <dbReference type="ChEBI" id="CHEBI:15379"/>
        <dbReference type="ChEBI" id="CHEBI:33737"/>
        <dbReference type="ChEBI" id="CHEBI:33738"/>
        <dbReference type="ChEBI" id="CHEBI:62731"/>
        <dbReference type="ChEBI" id="CHEBI:84166"/>
        <dbReference type="EC" id="1.14.15.46"/>
    </reaction>
</comment>
<protein>
    <recommendedName>
        <fullName evidence="12">Ubiquinone biosynthesis monooxygenase COQ6, mitochondrial</fullName>
        <ecNumber evidence="12">1.14.15.45</ecNumber>
    </recommendedName>
    <alternativeName>
        <fullName evidence="12">2-methoxy-6-polyprenolphenol 4-hydroxylase</fullName>
        <ecNumber evidence="12">1.14.15.46</ecNumber>
    </alternativeName>
</protein>
<dbReference type="SUPFAM" id="SSF51905">
    <property type="entry name" value="FAD/NAD(P)-binding domain"/>
    <property type="match status" value="1"/>
</dbReference>
<keyword evidence="6 12" id="KW-0274">FAD</keyword>
<dbReference type="Gene3D" id="3.50.50.60">
    <property type="entry name" value="FAD/NAD(P)-binding domain"/>
    <property type="match status" value="2"/>
</dbReference>
<dbReference type="FunFam" id="3.50.50.60:FF:000021">
    <property type="entry name" value="Ubiquinone biosynthesis monooxygenase COQ6"/>
    <property type="match status" value="1"/>
</dbReference>
<evidence type="ECO:0000256" key="2">
    <source>
        <dbReference type="ARBA" id="ARBA00005349"/>
    </source>
</evidence>
<evidence type="ECO:0000256" key="10">
    <source>
        <dbReference type="ARBA" id="ARBA00023128"/>
    </source>
</evidence>
<evidence type="ECO:0000256" key="9">
    <source>
        <dbReference type="ARBA" id="ARBA00023033"/>
    </source>
</evidence>